<dbReference type="Proteomes" id="UP000823847">
    <property type="component" value="Unassembled WGS sequence"/>
</dbReference>
<dbReference type="AlphaFoldDB" id="A0A9D1XRM7"/>
<reference evidence="3" key="1">
    <citation type="journal article" date="2021" name="PeerJ">
        <title>Extensive microbial diversity within the chicken gut microbiome revealed by metagenomics and culture.</title>
        <authorList>
            <person name="Gilroy R."/>
            <person name="Ravi A."/>
            <person name="Getino M."/>
            <person name="Pursley I."/>
            <person name="Horton D.L."/>
            <person name="Alikhan N.F."/>
            <person name="Baker D."/>
            <person name="Gharbi K."/>
            <person name="Hall N."/>
            <person name="Watson M."/>
            <person name="Adriaenssens E.M."/>
            <person name="Foster-Nyarko E."/>
            <person name="Jarju S."/>
            <person name="Secka A."/>
            <person name="Antonio M."/>
            <person name="Oren A."/>
            <person name="Chaudhuri R.R."/>
            <person name="La Ragione R."/>
            <person name="Hildebrand F."/>
            <person name="Pallen M.J."/>
        </authorList>
    </citation>
    <scope>NUCLEOTIDE SEQUENCE</scope>
    <source>
        <strain evidence="3">ChiHecec2B26-12326</strain>
    </source>
</reference>
<name>A0A9D1XRM7_9BACT</name>
<dbReference type="CDD" id="cd07385">
    <property type="entry name" value="MPP_YkuE_C"/>
    <property type="match status" value="1"/>
</dbReference>
<dbReference type="EMBL" id="DXEN01000047">
    <property type="protein sequence ID" value="HIX86190.1"/>
    <property type="molecule type" value="Genomic_DNA"/>
</dbReference>
<dbReference type="Gene3D" id="3.60.21.10">
    <property type="match status" value="1"/>
</dbReference>
<dbReference type="InterPro" id="IPR051158">
    <property type="entry name" value="Metallophosphoesterase_sf"/>
</dbReference>
<evidence type="ECO:0000313" key="3">
    <source>
        <dbReference type="EMBL" id="HIX86190.1"/>
    </source>
</evidence>
<dbReference type="GO" id="GO:0016787">
    <property type="term" value="F:hydrolase activity"/>
    <property type="evidence" value="ECO:0007669"/>
    <property type="project" value="InterPro"/>
</dbReference>
<feature type="transmembrane region" description="Helical" evidence="1">
    <location>
        <begin position="6"/>
        <end position="26"/>
    </location>
</feature>
<keyword evidence="1" id="KW-1133">Transmembrane helix</keyword>
<proteinExistence type="predicted"/>
<comment type="caution">
    <text evidence="3">The sequence shown here is derived from an EMBL/GenBank/DDBJ whole genome shotgun (WGS) entry which is preliminary data.</text>
</comment>
<dbReference type="Pfam" id="PF00149">
    <property type="entry name" value="Metallophos"/>
    <property type="match status" value="1"/>
</dbReference>
<keyword evidence="1" id="KW-0812">Transmembrane</keyword>
<dbReference type="SUPFAM" id="SSF56300">
    <property type="entry name" value="Metallo-dependent phosphatases"/>
    <property type="match status" value="1"/>
</dbReference>
<dbReference type="PANTHER" id="PTHR31302">
    <property type="entry name" value="TRANSMEMBRANE PROTEIN WITH METALLOPHOSPHOESTERASE DOMAIN-RELATED"/>
    <property type="match status" value="1"/>
</dbReference>
<accession>A0A9D1XRM7</accession>
<evidence type="ECO:0000313" key="4">
    <source>
        <dbReference type="Proteomes" id="UP000823847"/>
    </source>
</evidence>
<evidence type="ECO:0000259" key="2">
    <source>
        <dbReference type="Pfam" id="PF00149"/>
    </source>
</evidence>
<feature type="transmembrane region" description="Helical" evidence="1">
    <location>
        <begin position="69"/>
        <end position="91"/>
    </location>
</feature>
<protein>
    <submittedName>
        <fullName evidence="3">Metallophosphoesterase</fullName>
    </submittedName>
</protein>
<reference evidence="3" key="2">
    <citation type="submission" date="2021-04" db="EMBL/GenBank/DDBJ databases">
        <authorList>
            <person name="Gilroy R."/>
        </authorList>
    </citation>
    <scope>NUCLEOTIDE SEQUENCE</scope>
    <source>
        <strain evidence="3">ChiHecec2B26-12326</strain>
    </source>
</reference>
<dbReference type="InterPro" id="IPR029052">
    <property type="entry name" value="Metallo-depent_PP-like"/>
</dbReference>
<feature type="transmembrane region" description="Helical" evidence="1">
    <location>
        <begin position="103"/>
        <end position="121"/>
    </location>
</feature>
<evidence type="ECO:0000256" key="1">
    <source>
        <dbReference type="SAM" id="Phobius"/>
    </source>
</evidence>
<dbReference type="PANTHER" id="PTHR31302:SF0">
    <property type="entry name" value="TRANSMEMBRANE PROTEIN WITH METALLOPHOSPHOESTERASE DOMAIN"/>
    <property type="match status" value="1"/>
</dbReference>
<dbReference type="InterPro" id="IPR004843">
    <property type="entry name" value="Calcineurin-like_PHP"/>
</dbReference>
<keyword evidence="1" id="KW-0472">Membrane</keyword>
<organism evidence="3 4">
    <name type="scientific">Candidatus Parabacteroides intestinigallinarum</name>
    <dbReference type="NCBI Taxonomy" id="2838722"/>
    <lineage>
        <taxon>Bacteria</taxon>
        <taxon>Pseudomonadati</taxon>
        <taxon>Bacteroidota</taxon>
        <taxon>Bacteroidia</taxon>
        <taxon>Bacteroidales</taxon>
        <taxon>Tannerellaceae</taxon>
        <taxon>Parabacteroides</taxon>
    </lineage>
</organism>
<feature type="transmembrane region" description="Helical" evidence="1">
    <location>
        <begin position="38"/>
        <end position="57"/>
    </location>
</feature>
<feature type="domain" description="Calcineurin-like phosphoesterase" evidence="2">
    <location>
        <begin position="147"/>
        <end position="309"/>
    </location>
</feature>
<gene>
    <name evidence="3" type="ORF">H9848_06240</name>
</gene>
<sequence length="369" mass="41801">MSLRWLFILLPILYVAGNVYISIRGWQALPHLPIGVKVALSFFYWICVLSLFGAFLFRGLDMPATLAQIISRVGTGWLVFTLYMVLALLLFEALRVLNIPIRHSFLISFALVVCVLGYGYYRYQHPDTKVINMVINKDIDTGDTRPFRVVAISDVHLGYGTGKRMLARYVDRINAERPDLVLIGGDLIDNDATPLFQTRMEEELSRVNAPMGIYMVPGNHEYISGIEACERFIARTPITLLRDSVVVLPNGIQIVGRDDRSDKRRQSVRQLTETLDKSRPILLLDHQPYDLALTTQAGVDLQFSGHTHRGQVWPLSWLVDRMFELSYGMKRVGDCVIYVSSGLSLWGPPFRIGTNSEMVVFNLTFNNGK</sequence>